<dbReference type="InterPro" id="IPR011008">
    <property type="entry name" value="Dimeric_a/b-barrel"/>
</dbReference>
<reference evidence="5 6" key="1">
    <citation type="submission" date="2017-02" db="EMBL/GenBank/DDBJ databases">
        <authorList>
            <person name="Peterson S.W."/>
        </authorList>
    </citation>
    <scope>NUCLEOTIDE SEQUENCE [LARGE SCALE GENOMIC DNA]</scope>
    <source>
        <strain evidence="5 6">DSM 22323</strain>
    </source>
</reference>
<dbReference type="Pfam" id="PF01037">
    <property type="entry name" value="AsnC_trans_reg"/>
    <property type="match status" value="1"/>
</dbReference>
<keyword evidence="2" id="KW-0238">DNA-binding</keyword>
<dbReference type="EMBL" id="FUYZ01000007">
    <property type="protein sequence ID" value="SKB97037.1"/>
    <property type="molecule type" value="Genomic_DNA"/>
</dbReference>
<dbReference type="SUPFAM" id="SSF46785">
    <property type="entry name" value="Winged helix' DNA-binding domain"/>
    <property type="match status" value="1"/>
</dbReference>
<organism evidence="5 6">
    <name type="scientific">Soonwooa buanensis</name>
    <dbReference type="NCBI Taxonomy" id="619805"/>
    <lineage>
        <taxon>Bacteria</taxon>
        <taxon>Pseudomonadati</taxon>
        <taxon>Bacteroidota</taxon>
        <taxon>Flavobacteriia</taxon>
        <taxon>Flavobacteriales</taxon>
        <taxon>Weeksellaceae</taxon>
        <taxon>Chryseobacterium group</taxon>
        <taxon>Soonwooa</taxon>
    </lineage>
</organism>
<evidence type="ECO:0000313" key="5">
    <source>
        <dbReference type="EMBL" id="SKB97037.1"/>
    </source>
</evidence>
<dbReference type="PANTHER" id="PTHR30154">
    <property type="entry name" value="LEUCINE-RESPONSIVE REGULATORY PROTEIN"/>
    <property type="match status" value="1"/>
</dbReference>
<evidence type="ECO:0000256" key="1">
    <source>
        <dbReference type="ARBA" id="ARBA00023015"/>
    </source>
</evidence>
<dbReference type="InterPro" id="IPR000485">
    <property type="entry name" value="AsnC-type_HTH_dom"/>
</dbReference>
<evidence type="ECO:0000313" key="6">
    <source>
        <dbReference type="Proteomes" id="UP000191112"/>
    </source>
</evidence>
<dbReference type="RefSeq" id="WP_079667352.1">
    <property type="nucleotide sequence ID" value="NZ_FUYZ01000007.1"/>
</dbReference>
<dbReference type="OrthoDB" id="9800326at2"/>
<sequence>MNLDDTDKKLLMLLQEDSKMTTKEVANQLNLSATAVYERIRKLEKNKVIKKYVALIDKELVNRDFVVLCHIKLTQHKKEYLQEFEKEILELQEVMDCFHVSGDFDYILKIGVANIKEYRSFIVNKLTVVKHIGSSHSAFVIGEVKSTTAVSII</sequence>
<dbReference type="InterPro" id="IPR036388">
    <property type="entry name" value="WH-like_DNA-bd_sf"/>
</dbReference>
<gene>
    <name evidence="5" type="ORF">SAMN05660477_02130</name>
</gene>
<proteinExistence type="predicted"/>
<dbReference type="InterPro" id="IPR019887">
    <property type="entry name" value="Tscrpt_reg_AsnC/Lrp_C"/>
</dbReference>
<feature type="domain" description="HTH asnC-type" evidence="4">
    <location>
        <begin position="3"/>
        <end position="64"/>
    </location>
</feature>
<keyword evidence="3" id="KW-0804">Transcription</keyword>
<dbReference type="Proteomes" id="UP000191112">
    <property type="component" value="Unassembled WGS sequence"/>
</dbReference>
<evidence type="ECO:0000259" key="4">
    <source>
        <dbReference type="PROSITE" id="PS50956"/>
    </source>
</evidence>
<dbReference type="Gene3D" id="3.30.70.920">
    <property type="match status" value="1"/>
</dbReference>
<name>A0A1T5FLS7_9FLAO</name>
<dbReference type="GO" id="GO:0043565">
    <property type="term" value="F:sequence-specific DNA binding"/>
    <property type="evidence" value="ECO:0007669"/>
    <property type="project" value="InterPro"/>
</dbReference>
<dbReference type="CDD" id="cd00090">
    <property type="entry name" value="HTH_ARSR"/>
    <property type="match status" value="1"/>
</dbReference>
<dbReference type="PROSITE" id="PS50956">
    <property type="entry name" value="HTH_ASNC_2"/>
    <property type="match status" value="1"/>
</dbReference>
<dbReference type="GO" id="GO:0006355">
    <property type="term" value="P:regulation of DNA-templated transcription"/>
    <property type="evidence" value="ECO:0007669"/>
    <property type="project" value="UniProtKB-ARBA"/>
</dbReference>
<dbReference type="InterPro" id="IPR036390">
    <property type="entry name" value="WH_DNA-bd_sf"/>
</dbReference>
<evidence type="ECO:0000256" key="2">
    <source>
        <dbReference type="ARBA" id="ARBA00023125"/>
    </source>
</evidence>
<dbReference type="SMART" id="SM00344">
    <property type="entry name" value="HTH_ASNC"/>
    <property type="match status" value="1"/>
</dbReference>
<dbReference type="InterPro" id="IPR019888">
    <property type="entry name" value="Tscrpt_reg_AsnC-like"/>
</dbReference>
<keyword evidence="1" id="KW-0805">Transcription regulation</keyword>
<dbReference type="PANTHER" id="PTHR30154:SF34">
    <property type="entry name" value="TRANSCRIPTIONAL REGULATOR AZLB"/>
    <property type="match status" value="1"/>
</dbReference>
<accession>A0A1T5FLS7</accession>
<protein>
    <submittedName>
        <fullName evidence="5">Lrp/AsnC family transcriptional regulator, leucine-responsive regulatory protein</fullName>
    </submittedName>
</protein>
<dbReference type="GO" id="GO:0043200">
    <property type="term" value="P:response to amino acid"/>
    <property type="evidence" value="ECO:0007669"/>
    <property type="project" value="TreeGrafter"/>
</dbReference>
<dbReference type="SUPFAM" id="SSF54909">
    <property type="entry name" value="Dimeric alpha+beta barrel"/>
    <property type="match status" value="1"/>
</dbReference>
<dbReference type="Pfam" id="PF13404">
    <property type="entry name" value="HTH_AsnC-type"/>
    <property type="match status" value="1"/>
</dbReference>
<dbReference type="PRINTS" id="PR00033">
    <property type="entry name" value="HTHASNC"/>
</dbReference>
<keyword evidence="6" id="KW-1185">Reference proteome</keyword>
<dbReference type="Gene3D" id="1.10.10.10">
    <property type="entry name" value="Winged helix-like DNA-binding domain superfamily/Winged helix DNA-binding domain"/>
    <property type="match status" value="1"/>
</dbReference>
<dbReference type="GO" id="GO:0005829">
    <property type="term" value="C:cytosol"/>
    <property type="evidence" value="ECO:0007669"/>
    <property type="project" value="TreeGrafter"/>
</dbReference>
<dbReference type="AlphaFoldDB" id="A0A1T5FLS7"/>
<evidence type="ECO:0000256" key="3">
    <source>
        <dbReference type="ARBA" id="ARBA00023163"/>
    </source>
</evidence>
<dbReference type="InterPro" id="IPR011991">
    <property type="entry name" value="ArsR-like_HTH"/>
</dbReference>